<evidence type="ECO:0000313" key="2">
    <source>
        <dbReference type="Proteomes" id="UP000790377"/>
    </source>
</evidence>
<dbReference type="Proteomes" id="UP000790377">
    <property type="component" value="Unassembled WGS sequence"/>
</dbReference>
<sequence length="511" mass="57075">MSDTPPMHLPGDLTFDLELYTNINPNIELPETNLNSLSPANNIDDVNNEHQSEQPELLDFLHDIDARPTQFFTSSSIAVRPEISFKDSIESVFGSNTVPPYNPAEQYRIQPAAGASSTLAPHAEAGSGTTERPRLASKSKKSKSGKRTHTLPSSSARSNSAPYTSRQSASTPSLVSSLRTSNANTTPVHYFEELWGLGDEIVKSLPRRDPDRTQSSEIETLARRQILKDEIISGDFFLDAGSSHQLAMEAILEAGLTVLYGGVRPERVTGKSLFSLILPLTDSISVLNNIHSSFIQKIDRFALQNAFYDKIHKPVTGRLEVNGGRAARNDYANYSQDERTELPFKLFALINDKVPTAEDILKRVEYWMEDYRYAGTGDCYCQTDLVSDIIAKVFYLPKGALARFYPEIFRASCPANLVLAVVTAIHLSLYRRSTSGNLDQSGRQRDQQTGILRETFNHHRQTLERRLEAESGFKEAFETFCREIARSLVLGYRLMYVNLGIIFHIPGTNTT</sequence>
<dbReference type="EMBL" id="MU267631">
    <property type="protein sequence ID" value="KAH7913390.1"/>
    <property type="molecule type" value="Genomic_DNA"/>
</dbReference>
<reference evidence="1" key="1">
    <citation type="journal article" date="2021" name="New Phytol.">
        <title>Evolutionary innovations through gain and loss of genes in the ectomycorrhizal Boletales.</title>
        <authorList>
            <person name="Wu G."/>
            <person name="Miyauchi S."/>
            <person name="Morin E."/>
            <person name="Kuo A."/>
            <person name="Drula E."/>
            <person name="Varga T."/>
            <person name="Kohler A."/>
            <person name="Feng B."/>
            <person name="Cao Y."/>
            <person name="Lipzen A."/>
            <person name="Daum C."/>
            <person name="Hundley H."/>
            <person name="Pangilinan J."/>
            <person name="Johnson J."/>
            <person name="Barry K."/>
            <person name="LaButti K."/>
            <person name="Ng V."/>
            <person name="Ahrendt S."/>
            <person name="Min B."/>
            <person name="Choi I.G."/>
            <person name="Park H."/>
            <person name="Plett J.M."/>
            <person name="Magnuson J."/>
            <person name="Spatafora J.W."/>
            <person name="Nagy L.G."/>
            <person name="Henrissat B."/>
            <person name="Grigoriev I.V."/>
            <person name="Yang Z.L."/>
            <person name="Xu J."/>
            <person name="Martin F.M."/>
        </authorList>
    </citation>
    <scope>NUCLEOTIDE SEQUENCE</scope>
    <source>
        <strain evidence="1">ATCC 28755</strain>
    </source>
</reference>
<proteinExistence type="predicted"/>
<gene>
    <name evidence="1" type="ORF">BJ138DRAFT_1221436</name>
</gene>
<evidence type="ECO:0000313" key="1">
    <source>
        <dbReference type="EMBL" id="KAH7913390.1"/>
    </source>
</evidence>
<keyword evidence="2" id="KW-1185">Reference proteome</keyword>
<organism evidence="1 2">
    <name type="scientific">Hygrophoropsis aurantiaca</name>
    <dbReference type="NCBI Taxonomy" id="72124"/>
    <lineage>
        <taxon>Eukaryota</taxon>
        <taxon>Fungi</taxon>
        <taxon>Dikarya</taxon>
        <taxon>Basidiomycota</taxon>
        <taxon>Agaricomycotina</taxon>
        <taxon>Agaricomycetes</taxon>
        <taxon>Agaricomycetidae</taxon>
        <taxon>Boletales</taxon>
        <taxon>Coniophorineae</taxon>
        <taxon>Hygrophoropsidaceae</taxon>
        <taxon>Hygrophoropsis</taxon>
    </lineage>
</organism>
<comment type="caution">
    <text evidence="1">The sequence shown here is derived from an EMBL/GenBank/DDBJ whole genome shotgun (WGS) entry which is preliminary data.</text>
</comment>
<accession>A0ACB8AJF0</accession>
<protein>
    <submittedName>
        <fullName evidence="1">Uncharacterized protein</fullName>
    </submittedName>
</protein>
<name>A0ACB8AJF0_9AGAM</name>